<keyword evidence="5" id="KW-1185">Reference proteome</keyword>
<dbReference type="EMBL" id="CAJFCV020000003">
    <property type="protein sequence ID" value="CAG9110372.1"/>
    <property type="molecule type" value="Genomic_DNA"/>
</dbReference>
<evidence type="ECO:0000313" key="2">
    <source>
        <dbReference type="EMBL" id="CAD5222466.1"/>
    </source>
</evidence>
<reference evidence="6" key="1">
    <citation type="submission" date="2016-11" db="UniProtKB">
        <authorList>
            <consortium name="WormBaseParasite"/>
        </authorList>
    </citation>
    <scope>IDENTIFICATION</scope>
</reference>
<evidence type="ECO:0000313" key="4">
    <source>
        <dbReference type="Proteomes" id="UP000095284"/>
    </source>
</evidence>
<gene>
    <name evidence="2" type="ORF">BXYJ_LOCUS7434</name>
</gene>
<dbReference type="Proteomes" id="UP000582659">
    <property type="component" value="Unassembled WGS sequence"/>
</dbReference>
<evidence type="ECO:0000313" key="6">
    <source>
        <dbReference type="WBParaSite" id="BXY_1540100.1"/>
    </source>
</evidence>
<name>A0A1I7SQT8_BURXY</name>
<dbReference type="Proteomes" id="UP000659654">
    <property type="component" value="Unassembled WGS sequence"/>
</dbReference>
<dbReference type="WBParaSite" id="BXY_1540100.1">
    <property type="protein sequence ID" value="BXY_1540100.1"/>
    <property type="gene ID" value="BXY_1540100"/>
</dbReference>
<evidence type="ECO:0000313" key="5">
    <source>
        <dbReference type="Proteomes" id="UP000659654"/>
    </source>
</evidence>
<dbReference type="AlphaFoldDB" id="A0A1I7SQT8"/>
<evidence type="ECO:0000256" key="1">
    <source>
        <dbReference type="SAM" id="MobiDB-lite"/>
    </source>
</evidence>
<dbReference type="EMBL" id="CAJFDI010000003">
    <property type="protein sequence ID" value="CAD5222466.1"/>
    <property type="molecule type" value="Genomic_DNA"/>
</dbReference>
<proteinExistence type="predicted"/>
<accession>A0A1I7SQT8</accession>
<feature type="region of interest" description="Disordered" evidence="1">
    <location>
        <begin position="1"/>
        <end position="41"/>
    </location>
</feature>
<protein>
    <submittedName>
        <fullName evidence="2">(pine wood nematode) hypothetical protein</fullName>
    </submittedName>
</protein>
<dbReference type="Proteomes" id="UP000095284">
    <property type="component" value="Unplaced"/>
</dbReference>
<reference evidence="3" key="2">
    <citation type="submission" date="2020-08" db="EMBL/GenBank/DDBJ databases">
        <authorList>
            <person name="Kikuchi T."/>
        </authorList>
    </citation>
    <scope>NUCLEOTIDE SEQUENCE</scope>
    <source>
        <strain evidence="2">Ka4C1</strain>
    </source>
</reference>
<sequence length="113" mass="11867">MAPAGNIWHLTGGGQEAPHRKSPIELGPTGRKARGRARKANERNCLFRQSIPLQKPAVPPLKGSSDRAGEGGRNGCLGNAFSCSRLPSFSFLGSLSSPLAATVTMLGQALFPK</sequence>
<organism evidence="4 6">
    <name type="scientific">Bursaphelenchus xylophilus</name>
    <name type="common">Pinewood nematode worm</name>
    <name type="synonym">Aphelenchoides xylophilus</name>
    <dbReference type="NCBI Taxonomy" id="6326"/>
    <lineage>
        <taxon>Eukaryota</taxon>
        <taxon>Metazoa</taxon>
        <taxon>Ecdysozoa</taxon>
        <taxon>Nematoda</taxon>
        <taxon>Chromadorea</taxon>
        <taxon>Rhabditida</taxon>
        <taxon>Tylenchina</taxon>
        <taxon>Tylenchomorpha</taxon>
        <taxon>Aphelenchoidea</taxon>
        <taxon>Aphelenchoididae</taxon>
        <taxon>Bursaphelenchus</taxon>
    </lineage>
</organism>
<evidence type="ECO:0000313" key="3">
    <source>
        <dbReference type="EMBL" id="CAG9110372.1"/>
    </source>
</evidence>